<keyword evidence="9" id="KW-0234">DNA repair</keyword>
<keyword evidence="6" id="KW-0227">DNA damage</keyword>
<evidence type="ECO:0000313" key="12">
    <source>
        <dbReference type="EMBL" id="KZV98758.1"/>
    </source>
</evidence>
<evidence type="ECO:0000256" key="9">
    <source>
        <dbReference type="ARBA" id="ARBA00023204"/>
    </source>
</evidence>
<protein>
    <recommendedName>
        <fullName evidence="11">Endonuclease/exonuclease/phosphatase domain-containing protein</fullName>
    </recommendedName>
</protein>
<evidence type="ECO:0000256" key="2">
    <source>
        <dbReference type="ARBA" id="ARBA00001946"/>
    </source>
</evidence>
<keyword evidence="8" id="KW-0460">Magnesium</keyword>
<dbReference type="SUPFAM" id="SSF56219">
    <property type="entry name" value="DNase I-like"/>
    <property type="match status" value="1"/>
</dbReference>
<sequence length="314" mass="34368">MLPKRLPRSLSAFDSSTRRWEAIPLYSAERLLASSSSRLPRAPDVRIDKQTISLVSWNIHAFESRPIARSKLILDHILESPHSPDIILLQEVRSDARNSILNDIRVRSSFLTTDAEDGTAFDDVPFATMTLLSNKRFASDSEGGEKLVVKGVSRLVLPTKYGRDGLCVDIATQAAPETVYRLINVHLDSLNTFPLRALQVETLAAVLREPGCGGGVIAGDFNSTSTEDDELVDKHGLVDAWKALHGSTGLDGATWGVGLEGRKPRRFDKVAMLGLTAEAIEVIRPGLIEIPRPGEPPLHSPWSDHSGLRCTLVI</sequence>
<dbReference type="Pfam" id="PF03372">
    <property type="entry name" value="Exo_endo_phos"/>
    <property type="match status" value="1"/>
</dbReference>
<gene>
    <name evidence="12" type="ORF">EXIGLDRAFT_727084</name>
</gene>
<evidence type="ECO:0000256" key="3">
    <source>
        <dbReference type="ARBA" id="ARBA00004322"/>
    </source>
</evidence>
<dbReference type="InterPro" id="IPR051547">
    <property type="entry name" value="TDP2-like"/>
</dbReference>
<keyword evidence="5" id="KW-0479">Metal-binding</keyword>
<proteinExistence type="predicted"/>
<comment type="cofactor">
    <cofactor evidence="2">
        <name>Mg(2+)</name>
        <dbReference type="ChEBI" id="CHEBI:18420"/>
    </cofactor>
</comment>
<comment type="subcellular location">
    <subcellularLocation>
        <location evidence="3">Nucleus</location>
        <location evidence="3">PML body</location>
    </subcellularLocation>
</comment>
<organism evidence="12 13">
    <name type="scientific">Exidia glandulosa HHB12029</name>
    <dbReference type="NCBI Taxonomy" id="1314781"/>
    <lineage>
        <taxon>Eukaryota</taxon>
        <taxon>Fungi</taxon>
        <taxon>Dikarya</taxon>
        <taxon>Basidiomycota</taxon>
        <taxon>Agaricomycotina</taxon>
        <taxon>Agaricomycetes</taxon>
        <taxon>Auriculariales</taxon>
        <taxon>Exidiaceae</taxon>
        <taxon>Exidia</taxon>
    </lineage>
</organism>
<evidence type="ECO:0000256" key="4">
    <source>
        <dbReference type="ARBA" id="ARBA00022722"/>
    </source>
</evidence>
<evidence type="ECO:0000256" key="7">
    <source>
        <dbReference type="ARBA" id="ARBA00022801"/>
    </source>
</evidence>
<comment type="cofactor">
    <cofactor evidence="1">
        <name>Mn(2+)</name>
        <dbReference type="ChEBI" id="CHEBI:29035"/>
    </cofactor>
</comment>
<keyword evidence="13" id="KW-1185">Reference proteome</keyword>
<dbReference type="GO" id="GO:0070260">
    <property type="term" value="F:5'-tyrosyl-DNA phosphodiesterase activity"/>
    <property type="evidence" value="ECO:0007669"/>
    <property type="project" value="TreeGrafter"/>
</dbReference>
<dbReference type="GO" id="GO:0003697">
    <property type="term" value="F:single-stranded DNA binding"/>
    <property type="evidence" value="ECO:0007669"/>
    <property type="project" value="TreeGrafter"/>
</dbReference>
<evidence type="ECO:0000256" key="5">
    <source>
        <dbReference type="ARBA" id="ARBA00022723"/>
    </source>
</evidence>
<dbReference type="Proteomes" id="UP000077266">
    <property type="component" value="Unassembled WGS sequence"/>
</dbReference>
<dbReference type="GO" id="GO:0004518">
    <property type="term" value="F:nuclease activity"/>
    <property type="evidence" value="ECO:0007669"/>
    <property type="project" value="UniProtKB-KW"/>
</dbReference>
<dbReference type="Gene3D" id="3.60.10.10">
    <property type="entry name" value="Endonuclease/exonuclease/phosphatase"/>
    <property type="match status" value="1"/>
</dbReference>
<dbReference type="AlphaFoldDB" id="A0A165M4L6"/>
<keyword evidence="10" id="KW-0539">Nucleus</keyword>
<reference evidence="12 13" key="1">
    <citation type="journal article" date="2016" name="Mol. Biol. Evol.">
        <title>Comparative Genomics of Early-Diverging Mushroom-Forming Fungi Provides Insights into the Origins of Lignocellulose Decay Capabilities.</title>
        <authorList>
            <person name="Nagy L.G."/>
            <person name="Riley R."/>
            <person name="Tritt A."/>
            <person name="Adam C."/>
            <person name="Daum C."/>
            <person name="Floudas D."/>
            <person name="Sun H."/>
            <person name="Yadav J.S."/>
            <person name="Pangilinan J."/>
            <person name="Larsson K.H."/>
            <person name="Matsuura K."/>
            <person name="Barry K."/>
            <person name="Labutti K."/>
            <person name="Kuo R."/>
            <person name="Ohm R.A."/>
            <person name="Bhattacharya S.S."/>
            <person name="Shirouzu T."/>
            <person name="Yoshinaga Y."/>
            <person name="Martin F.M."/>
            <person name="Grigoriev I.V."/>
            <person name="Hibbett D.S."/>
        </authorList>
    </citation>
    <scope>NUCLEOTIDE SEQUENCE [LARGE SCALE GENOMIC DNA]</scope>
    <source>
        <strain evidence="12 13">HHB12029</strain>
    </source>
</reference>
<name>A0A165M4L6_EXIGL</name>
<keyword evidence="7" id="KW-0378">Hydrolase</keyword>
<dbReference type="GO" id="GO:0006302">
    <property type="term" value="P:double-strand break repair"/>
    <property type="evidence" value="ECO:0007669"/>
    <property type="project" value="TreeGrafter"/>
</dbReference>
<evidence type="ECO:0000256" key="1">
    <source>
        <dbReference type="ARBA" id="ARBA00001936"/>
    </source>
</evidence>
<evidence type="ECO:0000256" key="8">
    <source>
        <dbReference type="ARBA" id="ARBA00022842"/>
    </source>
</evidence>
<evidence type="ECO:0000259" key="11">
    <source>
        <dbReference type="Pfam" id="PF03372"/>
    </source>
</evidence>
<dbReference type="GO" id="GO:0046872">
    <property type="term" value="F:metal ion binding"/>
    <property type="evidence" value="ECO:0007669"/>
    <property type="project" value="UniProtKB-KW"/>
</dbReference>
<evidence type="ECO:0000313" key="13">
    <source>
        <dbReference type="Proteomes" id="UP000077266"/>
    </source>
</evidence>
<feature type="domain" description="Endonuclease/exonuclease/phosphatase" evidence="11">
    <location>
        <begin position="55"/>
        <end position="257"/>
    </location>
</feature>
<dbReference type="InterPro" id="IPR005135">
    <property type="entry name" value="Endo/exonuclease/phosphatase"/>
</dbReference>
<dbReference type="PANTHER" id="PTHR15822:SF4">
    <property type="entry name" value="TYROSYL-DNA PHOSPHODIESTERASE 2"/>
    <property type="match status" value="1"/>
</dbReference>
<dbReference type="InParanoid" id="A0A165M4L6"/>
<dbReference type="EMBL" id="KV425915">
    <property type="protein sequence ID" value="KZV98758.1"/>
    <property type="molecule type" value="Genomic_DNA"/>
</dbReference>
<dbReference type="GO" id="GO:0005737">
    <property type="term" value="C:cytoplasm"/>
    <property type="evidence" value="ECO:0007669"/>
    <property type="project" value="TreeGrafter"/>
</dbReference>
<accession>A0A165M4L6</accession>
<dbReference type="PANTHER" id="PTHR15822">
    <property type="entry name" value="TRAF AND TNF RECEPTOR-ASSOCIATED PROTEIN"/>
    <property type="match status" value="1"/>
</dbReference>
<evidence type="ECO:0000256" key="10">
    <source>
        <dbReference type="ARBA" id="ARBA00023242"/>
    </source>
</evidence>
<dbReference type="OrthoDB" id="9975959at2759"/>
<evidence type="ECO:0000256" key="6">
    <source>
        <dbReference type="ARBA" id="ARBA00022763"/>
    </source>
</evidence>
<dbReference type="InterPro" id="IPR036691">
    <property type="entry name" value="Endo/exonu/phosph_ase_sf"/>
</dbReference>
<keyword evidence="4" id="KW-0540">Nuclease</keyword>